<dbReference type="PRINTS" id="PR00463">
    <property type="entry name" value="EP450I"/>
</dbReference>
<name>A0A6A0H7K2_HYAAZ</name>
<evidence type="ECO:0000256" key="2">
    <source>
        <dbReference type="ARBA" id="ARBA00023033"/>
    </source>
</evidence>
<reference evidence="4" key="1">
    <citation type="submission" date="2014-08" db="EMBL/GenBank/DDBJ databases">
        <authorList>
            <person name="Murali S."/>
            <person name="Richards S."/>
            <person name="Bandaranaike D."/>
            <person name="Bellair M."/>
            <person name="Blankenburg K."/>
            <person name="Chao H."/>
            <person name="Dinh H."/>
            <person name="Doddapaneni H."/>
            <person name="Dugan-Rocha S."/>
            <person name="Elkadiri S."/>
            <person name="Gnanaolivu R."/>
            <person name="Hughes D."/>
            <person name="Lee S."/>
            <person name="Li M."/>
            <person name="Ming W."/>
            <person name="Munidasa M."/>
            <person name="Muniz J."/>
            <person name="Nguyen L."/>
            <person name="Osuji N."/>
            <person name="Pu L.-L."/>
            <person name="Puazo M."/>
            <person name="Skinner E."/>
            <person name="Qu C."/>
            <person name="Quiroz J."/>
            <person name="Raj R."/>
            <person name="Weissenberger G."/>
            <person name="Xin Y."/>
            <person name="Zou X."/>
            <person name="Han Y."/>
            <person name="Worley K."/>
            <person name="Muzny D."/>
            <person name="Gibbs R."/>
        </authorList>
    </citation>
    <scope>NUCLEOTIDE SEQUENCE</scope>
    <source>
        <strain evidence="4">HAZT.00-mixed</strain>
        <tissue evidence="4">Whole organism</tissue>
    </source>
</reference>
<reference evidence="4" key="2">
    <citation type="journal article" date="2018" name="Environ. Sci. Technol.">
        <title>The Toxicogenome of Hyalella azteca: A Model for Sediment Ecotoxicology and Evolutionary Toxicology.</title>
        <authorList>
            <person name="Poynton H.C."/>
            <person name="Hasenbein S."/>
            <person name="Benoit J.B."/>
            <person name="Sepulveda M.S."/>
            <person name="Poelchau M.F."/>
            <person name="Hughes D.S.T."/>
            <person name="Murali S.C."/>
            <person name="Chen S."/>
            <person name="Glastad K.M."/>
            <person name="Goodisman M.A.D."/>
            <person name="Werren J.H."/>
            <person name="Vineis J.H."/>
            <person name="Bowen J.L."/>
            <person name="Friedrich M."/>
            <person name="Jones J."/>
            <person name="Robertson H.M."/>
            <person name="Feyereisen R."/>
            <person name="Mechler-Hickson A."/>
            <person name="Mathers N."/>
            <person name="Lee C.E."/>
            <person name="Colbourne J.K."/>
            <person name="Biales A."/>
            <person name="Johnston J.S."/>
            <person name="Wellborn G.A."/>
            <person name="Rosendale A.J."/>
            <person name="Cridge A.G."/>
            <person name="Munoz-Torres M.C."/>
            <person name="Bain P.A."/>
            <person name="Manny A.R."/>
            <person name="Major K.M."/>
            <person name="Lambert F.N."/>
            <person name="Vulpe C.D."/>
            <person name="Tuck P."/>
            <person name="Blalock B.J."/>
            <person name="Lin Y.Y."/>
            <person name="Smith M.E."/>
            <person name="Ochoa-Acuna H."/>
            <person name="Chen M.M."/>
            <person name="Childers C.P."/>
            <person name="Qu J."/>
            <person name="Dugan S."/>
            <person name="Lee S.L."/>
            <person name="Chao H."/>
            <person name="Dinh H."/>
            <person name="Han Y."/>
            <person name="Doddapaneni H."/>
            <person name="Worley K.C."/>
            <person name="Muzny D.M."/>
            <person name="Gibbs R.A."/>
            <person name="Richards S."/>
        </authorList>
    </citation>
    <scope>NUCLEOTIDE SEQUENCE</scope>
    <source>
        <strain evidence="4">HAZT.00-mixed</strain>
        <tissue evidence="4">Whole organism</tissue>
    </source>
</reference>
<dbReference type="Pfam" id="PF00067">
    <property type="entry name" value="p450"/>
    <property type="match status" value="1"/>
</dbReference>
<dbReference type="InterPro" id="IPR001128">
    <property type="entry name" value="Cyt_P450"/>
</dbReference>
<dbReference type="SUPFAM" id="SSF48264">
    <property type="entry name" value="Cytochrome P450"/>
    <property type="match status" value="1"/>
</dbReference>
<dbReference type="EMBL" id="JQDR03005106">
    <property type="protein sequence ID" value="KAA0201726.1"/>
    <property type="molecule type" value="Genomic_DNA"/>
</dbReference>
<comment type="similarity">
    <text evidence="1">Belongs to the cytochrome P450 family.</text>
</comment>
<evidence type="ECO:0000313" key="4">
    <source>
        <dbReference type="EMBL" id="KAA0201726.1"/>
    </source>
</evidence>
<comment type="caution">
    <text evidence="4">The sequence shown here is derived from an EMBL/GenBank/DDBJ whole genome shotgun (WGS) entry which is preliminary data.</text>
</comment>
<organism evidence="4">
    <name type="scientific">Hyalella azteca</name>
    <name type="common">Amphipod</name>
    <dbReference type="NCBI Taxonomy" id="294128"/>
    <lineage>
        <taxon>Eukaryota</taxon>
        <taxon>Metazoa</taxon>
        <taxon>Ecdysozoa</taxon>
        <taxon>Arthropoda</taxon>
        <taxon>Crustacea</taxon>
        <taxon>Multicrustacea</taxon>
        <taxon>Malacostraca</taxon>
        <taxon>Eumalacostraca</taxon>
        <taxon>Peracarida</taxon>
        <taxon>Amphipoda</taxon>
        <taxon>Senticaudata</taxon>
        <taxon>Talitrida</taxon>
        <taxon>Talitroidea</taxon>
        <taxon>Hyalellidae</taxon>
        <taxon>Hyalella</taxon>
    </lineage>
</organism>
<evidence type="ECO:0000256" key="1">
    <source>
        <dbReference type="ARBA" id="ARBA00010617"/>
    </source>
</evidence>
<keyword evidence="3" id="KW-0732">Signal</keyword>
<dbReference type="AlphaFoldDB" id="A0A6A0H7K2"/>
<proteinExistence type="inferred from homology"/>
<protein>
    <submittedName>
        <fullName evidence="4">Cytochrome P450 CYP3214B</fullName>
    </submittedName>
</protein>
<reference evidence="4" key="3">
    <citation type="submission" date="2019-06" db="EMBL/GenBank/DDBJ databases">
        <authorList>
            <person name="Poynton C."/>
            <person name="Hasenbein S."/>
            <person name="Benoit J.B."/>
            <person name="Sepulveda M.S."/>
            <person name="Poelchau M.F."/>
            <person name="Murali S.C."/>
            <person name="Chen S."/>
            <person name="Glastad K.M."/>
            <person name="Werren J.H."/>
            <person name="Vineis J.H."/>
            <person name="Bowen J.L."/>
            <person name="Friedrich M."/>
            <person name="Jones J."/>
            <person name="Robertson H.M."/>
            <person name="Feyereisen R."/>
            <person name="Mechler-Hickson A."/>
            <person name="Mathers N."/>
            <person name="Lee C.E."/>
            <person name="Colbourne J.K."/>
            <person name="Biales A."/>
            <person name="Johnston J.S."/>
            <person name="Wellborn G.A."/>
            <person name="Rosendale A.J."/>
            <person name="Cridge A.G."/>
            <person name="Munoz-Torres M.C."/>
            <person name="Bain P.A."/>
            <person name="Manny A.R."/>
            <person name="Major K.M."/>
            <person name="Lambert F.N."/>
            <person name="Vulpe C.D."/>
            <person name="Tuck P."/>
            <person name="Blalock B.J."/>
            <person name="Lin Y.-Y."/>
            <person name="Smith M.E."/>
            <person name="Ochoa-Acuna H."/>
            <person name="Chen M.-J.M."/>
            <person name="Childers C.P."/>
            <person name="Qu J."/>
            <person name="Dugan S."/>
            <person name="Lee S.L."/>
            <person name="Chao H."/>
            <person name="Dinh H."/>
            <person name="Han Y."/>
            <person name="Doddapaneni H."/>
            <person name="Worley K.C."/>
            <person name="Muzny D.M."/>
            <person name="Gibbs R.A."/>
            <person name="Richards S."/>
        </authorList>
    </citation>
    <scope>NUCLEOTIDE SEQUENCE</scope>
    <source>
        <strain evidence="4">HAZT.00-mixed</strain>
        <tissue evidence="4">Whole organism</tissue>
    </source>
</reference>
<feature type="chain" id="PRO_5025446314" evidence="3">
    <location>
        <begin position="17"/>
        <end position="119"/>
    </location>
</feature>
<gene>
    <name evidence="4" type="ORF">HAZT_HAZT008408</name>
</gene>
<accession>A0A6A0H7K2</accession>
<dbReference type="GO" id="GO:0016705">
    <property type="term" value="F:oxidoreductase activity, acting on paired donors, with incorporation or reduction of molecular oxygen"/>
    <property type="evidence" value="ECO:0007669"/>
    <property type="project" value="InterPro"/>
</dbReference>
<dbReference type="Proteomes" id="UP000711488">
    <property type="component" value="Unassembled WGS sequence"/>
</dbReference>
<feature type="signal peptide" evidence="3">
    <location>
        <begin position="1"/>
        <end position="16"/>
    </location>
</feature>
<dbReference type="GO" id="GO:0004497">
    <property type="term" value="F:monooxygenase activity"/>
    <property type="evidence" value="ECO:0007669"/>
    <property type="project" value="UniProtKB-KW"/>
</dbReference>
<dbReference type="InterPro" id="IPR002401">
    <property type="entry name" value="Cyt_P450_E_grp-I"/>
</dbReference>
<keyword evidence="2" id="KW-0503">Monooxygenase</keyword>
<dbReference type="Gene3D" id="1.10.630.10">
    <property type="entry name" value="Cytochrome P450"/>
    <property type="match status" value="1"/>
</dbReference>
<dbReference type="GO" id="GO:0020037">
    <property type="term" value="F:heme binding"/>
    <property type="evidence" value="ECO:0007669"/>
    <property type="project" value="InterPro"/>
</dbReference>
<dbReference type="OrthoDB" id="6367128at2759"/>
<keyword evidence="2" id="KW-0560">Oxidoreductase</keyword>
<evidence type="ECO:0000256" key="3">
    <source>
        <dbReference type="SAM" id="SignalP"/>
    </source>
</evidence>
<dbReference type="InterPro" id="IPR036396">
    <property type="entry name" value="Cyt_P450_sf"/>
</dbReference>
<dbReference type="GO" id="GO:0005506">
    <property type="term" value="F:iron ion binding"/>
    <property type="evidence" value="ECO:0007669"/>
    <property type="project" value="InterPro"/>
</dbReference>
<sequence>MLVAVLLMCALLLLYAVLRDRRPRNCPPVLLRFHFSEACRSSTNLWPINSRRTTAISSWRRQCAGEVLARTELFLFTAAIAQNFDVLPPPTTDLRRVKMTSLGGLRAPEDQELIYRPRP</sequence>